<dbReference type="EMBL" id="FUEG01000001">
    <property type="protein sequence ID" value="SJK97139.1"/>
    <property type="molecule type" value="Genomic_DNA"/>
</dbReference>
<dbReference type="PANTHER" id="PTHR32208">
    <property type="entry name" value="SECRETED PROTEIN-RELATED"/>
    <property type="match status" value="1"/>
</dbReference>
<protein>
    <submittedName>
        <fullName evidence="5">Related to glyoxaloxidase 2</fullName>
    </submittedName>
</protein>
<dbReference type="InterPro" id="IPR011043">
    <property type="entry name" value="Gal_Oxase/kelch_b-propeller"/>
</dbReference>
<dbReference type="SUPFAM" id="SSF50965">
    <property type="entry name" value="Galactose oxidase, central domain"/>
    <property type="match status" value="1"/>
</dbReference>
<gene>
    <name evidence="5" type="ORF">ARMOST_00390</name>
</gene>
<dbReference type="InterPro" id="IPR013783">
    <property type="entry name" value="Ig-like_fold"/>
</dbReference>
<dbReference type="Gene3D" id="2.130.10.80">
    <property type="entry name" value="Galactose oxidase/kelch, beta-propeller"/>
    <property type="match status" value="1"/>
</dbReference>
<dbReference type="Pfam" id="PF09118">
    <property type="entry name" value="GO-like_E_set"/>
    <property type="match status" value="1"/>
</dbReference>
<dbReference type="Proteomes" id="UP000219338">
    <property type="component" value="Unassembled WGS sequence"/>
</dbReference>
<sequence length="642" mass="68580">MGVLLDFAAPLCVLSALAEVAFSQSTATAPGQPLQTGPVGQFQIVGESLVSAQQLFLGTEDKVYIVDKVENNPGQINGHPAWAVEYGVAANNAKPLDIVTNSFCAGGNVMGDGTWLNVGGNQAVTYGGAAALLQTGGAPYDDPDGRQSLRLLNPCDDNSCTWRVFGDMTTQRWYPSVETLEDGSLIILGGCKNGGYVNDAGQDNPTYEFFPSKGDPIPSDILRTTLPTNLYPLTWLLPSGKLFIQSNWNTSLVDYHTYEETPLDPIPDAVRTYPASAGTIMLPLTPANNWSATVLFCGGTNLQPNQWVPTWNIAANPTSTSCVTISPDVSGSYVQDDPLPEGRSMANLIFLPDGRILCLNGANLGTAGYGNDTWAIGQSYADKPVLQPIIYDPSAPKGSRWSSQGLSPSTVPRMYHSSATLLPDGSVFVAGSNPNSDYNVGAGITYQTEYRVEKFYPSYYNERRPEPHGILKQLSYGGPYFDISLDSQDLYGNVQNVQSAKVVLIRTGFSTHSMNMGQRYVELQTTYTGYENNTAILHVNQLPPNPAVLVPGPALLFVVVNGIPSVGVQVMVGSGKIEKQTVDSSANLPGSSVLRASDVSGSSGGGSSGNNNSNDKSAGFSNRNYTSWTVLFVIFATFVFGL</sequence>
<proteinExistence type="predicted"/>
<dbReference type="InterPro" id="IPR037293">
    <property type="entry name" value="Gal_Oxidase_central_sf"/>
</dbReference>
<name>A0A284QKZ1_ARMOS</name>
<accession>A0A284QKZ1</accession>
<organism evidence="5 6">
    <name type="scientific">Armillaria ostoyae</name>
    <name type="common">Armillaria root rot fungus</name>
    <dbReference type="NCBI Taxonomy" id="47428"/>
    <lineage>
        <taxon>Eukaryota</taxon>
        <taxon>Fungi</taxon>
        <taxon>Dikarya</taxon>
        <taxon>Basidiomycota</taxon>
        <taxon>Agaricomycotina</taxon>
        <taxon>Agaricomycetes</taxon>
        <taxon>Agaricomycetidae</taxon>
        <taxon>Agaricales</taxon>
        <taxon>Marasmiineae</taxon>
        <taxon>Physalacriaceae</taxon>
        <taxon>Armillaria</taxon>
    </lineage>
</organism>
<evidence type="ECO:0000313" key="6">
    <source>
        <dbReference type="Proteomes" id="UP000219338"/>
    </source>
</evidence>
<dbReference type="InterPro" id="IPR015202">
    <property type="entry name" value="GO-like_E_set"/>
</dbReference>
<keyword evidence="1 2" id="KW-0732">Signal</keyword>
<evidence type="ECO:0000313" key="5">
    <source>
        <dbReference type="EMBL" id="SJK97139.1"/>
    </source>
</evidence>
<dbReference type="InterPro" id="IPR014756">
    <property type="entry name" value="Ig_E-set"/>
</dbReference>
<feature type="signal peptide" evidence="2">
    <location>
        <begin position="1"/>
        <end position="23"/>
    </location>
</feature>
<dbReference type="STRING" id="47428.A0A284QKZ1"/>
<keyword evidence="6" id="KW-1185">Reference proteome</keyword>
<dbReference type="Pfam" id="PF07250">
    <property type="entry name" value="Glyoxal_oxid_N"/>
    <property type="match status" value="1"/>
</dbReference>
<feature type="domain" description="Glyoxal oxidase N-terminal" evidence="3">
    <location>
        <begin position="131"/>
        <end position="459"/>
    </location>
</feature>
<dbReference type="InterPro" id="IPR009880">
    <property type="entry name" value="Glyoxal_oxidase_N"/>
</dbReference>
<dbReference type="AlphaFoldDB" id="A0A284QKZ1"/>
<dbReference type="SUPFAM" id="SSF81296">
    <property type="entry name" value="E set domains"/>
    <property type="match status" value="1"/>
</dbReference>
<evidence type="ECO:0000256" key="2">
    <source>
        <dbReference type="SAM" id="SignalP"/>
    </source>
</evidence>
<reference evidence="6" key="1">
    <citation type="journal article" date="2017" name="Nat. Ecol. Evol.">
        <title>Genome expansion and lineage-specific genetic innovations in the forest pathogenic fungi Armillaria.</title>
        <authorList>
            <person name="Sipos G."/>
            <person name="Prasanna A.N."/>
            <person name="Walter M.C."/>
            <person name="O'Connor E."/>
            <person name="Balint B."/>
            <person name="Krizsan K."/>
            <person name="Kiss B."/>
            <person name="Hess J."/>
            <person name="Varga T."/>
            <person name="Slot J."/>
            <person name="Riley R."/>
            <person name="Boka B."/>
            <person name="Rigling D."/>
            <person name="Barry K."/>
            <person name="Lee J."/>
            <person name="Mihaltcheva S."/>
            <person name="LaButti K."/>
            <person name="Lipzen A."/>
            <person name="Waldron R."/>
            <person name="Moloney N.M."/>
            <person name="Sperisen C."/>
            <person name="Kredics L."/>
            <person name="Vagvoelgyi C."/>
            <person name="Patrignani A."/>
            <person name="Fitzpatrick D."/>
            <person name="Nagy I."/>
            <person name="Doyle S."/>
            <person name="Anderson J.B."/>
            <person name="Grigoriev I.V."/>
            <person name="Gueldener U."/>
            <person name="Muensterkoetter M."/>
            <person name="Nagy L.G."/>
        </authorList>
    </citation>
    <scope>NUCLEOTIDE SEQUENCE [LARGE SCALE GENOMIC DNA]</scope>
    <source>
        <strain evidence="6">C18/9</strain>
    </source>
</reference>
<dbReference type="CDD" id="cd02851">
    <property type="entry name" value="E_set_GO_C"/>
    <property type="match status" value="1"/>
</dbReference>
<dbReference type="OMA" id="PDPVWEM"/>
<dbReference type="PANTHER" id="PTHR32208:SF96">
    <property type="entry name" value="GLYOXAL OXIDASE"/>
    <property type="match status" value="1"/>
</dbReference>
<dbReference type="OrthoDB" id="2019572at2759"/>
<feature type="domain" description="Galactose oxidase-like Early set" evidence="4">
    <location>
        <begin position="464"/>
        <end position="572"/>
    </location>
</feature>
<evidence type="ECO:0000256" key="1">
    <source>
        <dbReference type="ARBA" id="ARBA00022729"/>
    </source>
</evidence>
<evidence type="ECO:0000259" key="4">
    <source>
        <dbReference type="Pfam" id="PF09118"/>
    </source>
</evidence>
<evidence type="ECO:0000259" key="3">
    <source>
        <dbReference type="Pfam" id="PF07250"/>
    </source>
</evidence>
<dbReference type="Gene3D" id="2.60.40.10">
    <property type="entry name" value="Immunoglobulins"/>
    <property type="match status" value="1"/>
</dbReference>
<feature type="chain" id="PRO_5012086186" evidence="2">
    <location>
        <begin position="24"/>
        <end position="642"/>
    </location>
</feature>